<accession>A0A812J342</accession>
<evidence type="ECO:0000256" key="7">
    <source>
        <dbReference type="ARBA" id="ARBA00023136"/>
    </source>
</evidence>
<dbReference type="OrthoDB" id="426732at2759"/>
<sequence length="413" mass="44503">MARASSRFCQGPGAICGFRWRDLAMVMMVAALNSSLTWQLELLRGQQQPPLLNALFSKGFHSSSAWVEESLGPFLTLLAATIIKLLMTLLALSCPTPTGVIAPTMVLGALMARSLLCFVPNACLARVLVAPGEDPNAVPAEAIGALAARLAIVGSAAFACGVSRAFGVAITTFEVLSLDSMVLPLSLSSLAAIFTANLVSLPFFDLGLVRKGWGCISELTSTSRAEEPAFELMEAFTEFPALEERSSCRAVQQALAYTPLQFNFPIVVRDEFLKKHHPHHSILLGSVTREALEELSRQLKAKESPEEQEVDLLHMRWPGGHRLLADPVPLAVDPLATAQELYVMLKVMKKECAYVTGHGVLLGRISLQELLGKGLPITKGLGAVHNETILLSLEDAETPGEKGESHEQSWVAS</sequence>
<keyword evidence="7 9" id="KW-0472">Membrane</keyword>
<dbReference type="Pfam" id="PF00654">
    <property type="entry name" value="Voltage_CLC"/>
    <property type="match status" value="1"/>
</dbReference>
<keyword evidence="5 9" id="KW-1133">Transmembrane helix</keyword>
<dbReference type="SUPFAM" id="SSF81340">
    <property type="entry name" value="Clc chloride channel"/>
    <property type="match status" value="1"/>
</dbReference>
<dbReference type="InterPro" id="IPR050970">
    <property type="entry name" value="Cl_channel_volt-gated"/>
</dbReference>
<dbReference type="AlphaFoldDB" id="A0A812J342"/>
<evidence type="ECO:0000256" key="5">
    <source>
        <dbReference type="ARBA" id="ARBA00022989"/>
    </source>
</evidence>
<dbReference type="InterPro" id="IPR046342">
    <property type="entry name" value="CBS_dom_sf"/>
</dbReference>
<gene>
    <name evidence="10" type="ORF">SNAT2548_LOCUS5306</name>
</gene>
<evidence type="ECO:0000256" key="1">
    <source>
        <dbReference type="ARBA" id="ARBA00004141"/>
    </source>
</evidence>
<comment type="caution">
    <text evidence="10">The sequence shown here is derived from an EMBL/GenBank/DDBJ whole genome shotgun (WGS) entry which is preliminary data.</text>
</comment>
<dbReference type="Gene3D" id="3.10.580.10">
    <property type="entry name" value="CBS-domain"/>
    <property type="match status" value="1"/>
</dbReference>
<keyword evidence="8" id="KW-0868">Chloride</keyword>
<evidence type="ECO:0000313" key="11">
    <source>
        <dbReference type="Proteomes" id="UP000604046"/>
    </source>
</evidence>
<dbReference type="InterPro" id="IPR014743">
    <property type="entry name" value="Cl-channel_core"/>
</dbReference>
<name>A0A812J342_9DINO</name>
<evidence type="ECO:0008006" key="12">
    <source>
        <dbReference type="Google" id="ProtNLM"/>
    </source>
</evidence>
<dbReference type="PRINTS" id="PR00762">
    <property type="entry name" value="CLCHANNEL"/>
</dbReference>
<dbReference type="Proteomes" id="UP000604046">
    <property type="component" value="Unassembled WGS sequence"/>
</dbReference>
<evidence type="ECO:0000256" key="8">
    <source>
        <dbReference type="ARBA" id="ARBA00023214"/>
    </source>
</evidence>
<protein>
    <recommendedName>
        <fullName evidence="12">Chloride channel protein</fullName>
    </recommendedName>
</protein>
<reference evidence="10" key="1">
    <citation type="submission" date="2021-02" db="EMBL/GenBank/DDBJ databases">
        <authorList>
            <person name="Dougan E. K."/>
            <person name="Rhodes N."/>
            <person name="Thang M."/>
            <person name="Chan C."/>
        </authorList>
    </citation>
    <scope>NUCLEOTIDE SEQUENCE</scope>
</reference>
<evidence type="ECO:0000256" key="9">
    <source>
        <dbReference type="SAM" id="Phobius"/>
    </source>
</evidence>
<keyword evidence="4" id="KW-0677">Repeat</keyword>
<keyword evidence="11" id="KW-1185">Reference proteome</keyword>
<evidence type="ECO:0000256" key="2">
    <source>
        <dbReference type="ARBA" id="ARBA00022448"/>
    </source>
</evidence>
<dbReference type="GO" id="GO:0016020">
    <property type="term" value="C:membrane"/>
    <property type="evidence" value="ECO:0007669"/>
    <property type="project" value="UniProtKB-SubCell"/>
</dbReference>
<evidence type="ECO:0000256" key="6">
    <source>
        <dbReference type="ARBA" id="ARBA00023065"/>
    </source>
</evidence>
<evidence type="ECO:0000256" key="3">
    <source>
        <dbReference type="ARBA" id="ARBA00022692"/>
    </source>
</evidence>
<keyword evidence="3 9" id="KW-0812">Transmembrane</keyword>
<evidence type="ECO:0000256" key="4">
    <source>
        <dbReference type="ARBA" id="ARBA00022737"/>
    </source>
</evidence>
<keyword evidence="2" id="KW-0813">Transport</keyword>
<dbReference type="PANTHER" id="PTHR45720:SF10">
    <property type="entry name" value="CHLORIDE CHANNEL PROTEIN 2"/>
    <property type="match status" value="1"/>
</dbReference>
<proteinExistence type="predicted"/>
<organism evidence="10 11">
    <name type="scientific">Symbiodinium natans</name>
    <dbReference type="NCBI Taxonomy" id="878477"/>
    <lineage>
        <taxon>Eukaryota</taxon>
        <taxon>Sar</taxon>
        <taxon>Alveolata</taxon>
        <taxon>Dinophyceae</taxon>
        <taxon>Suessiales</taxon>
        <taxon>Symbiodiniaceae</taxon>
        <taxon>Symbiodinium</taxon>
    </lineage>
</organism>
<dbReference type="GO" id="GO:0005247">
    <property type="term" value="F:voltage-gated chloride channel activity"/>
    <property type="evidence" value="ECO:0007669"/>
    <property type="project" value="TreeGrafter"/>
</dbReference>
<dbReference type="Gene3D" id="1.10.3080.10">
    <property type="entry name" value="Clc chloride channel"/>
    <property type="match status" value="1"/>
</dbReference>
<feature type="transmembrane region" description="Helical" evidence="9">
    <location>
        <begin position="182"/>
        <end position="204"/>
    </location>
</feature>
<evidence type="ECO:0000313" key="10">
    <source>
        <dbReference type="EMBL" id="CAE7194385.1"/>
    </source>
</evidence>
<feature type="transmembrane region" description="Helical" evidence="9">
    <location>
        <begin position="150"/>
        <end position="170"/>
    </location>
</feature>
<dbReference type="InterPro" id="IPR001807">
    <property type="entry name" value="ClC"/>
</dbReference>
<comment type="subcellular location">
    <subcellularLocation>
        <location evidence="1">Membrane</location>
        <topology evidence="1">Multi-pass membrane protein</topology>
    </subcellularLocation>
</comment>
<dbReference type="EMBL" id="CAJNDS010000338">
    <property type="protein sequence ID" value="CAE7194385.1"/>
    <property type="molecule type" value="Genomic_DNA"/>
</dbReference>
<dbReference type="PANTHER" id="PTHR45720">
    <property type="entry name" value="CHLORIDE CHANNEL PROTEIN 2"/>
    <property type="match status" value="1"/>
</dbReference>
<keyword evidence="6" id="KW-0406">Ion transport</keyword>